<evidence type="ECO:0000256" key="5">
    <source>
        <dbReference type="ARBA" id="ARBA00023242"/>
    </source>
</evidence>
<protein>
    <submittedName>
        <fullName evidence="9">LAFE_0F01750g1_1</fullName>
    </submittedName>
</protein>
<accession>A0A1G4MEE2</accession>
<keyword evidence="5" id="KW-0539">Nucleus</keyword>
<dbReference type="AlphaFoldDB" id="A0A1G4MEE2"/>
<dbReference type="SMART" id="SM00066">
    <property type="entry name" value="GAL4"/>
    <property type="match status" value="1"/>
</dbReference>
<dbReference type="STRING" id="4955.A0A1G4MEE2"/>
<dbReference type="SUPFAM" id="SSF57701">
    <property type="entry name" value="Zn2/Cys6 DNA-binding domain"/>
    <property type="match status" value="1"/>
</dbReference>
<dbReference type="PROSITE" id="PS50048">
    <property type="entry name" value="ZN2_CY6_FUNGAL_2"/>
    <property type="match status" value="1"/>
</dbReference>
<evidence type="ECO:0000256" key="3">
    <source>
        <dbReference type="ARBA" id="ARBA00023015"/>
    </source>
</evidence>
<dbReference type="PANTHER" id="PTHR47424:SF6">
    <property type="entry name" value="PROLINE UTILIZATION TRANS-ACTIVATOR"/>
    <property type="match status" value="1"/>
</dbReference>
<dbReference type="InterPro" id="IPR051127">
    <property type="entry name" value="Fungal_SecMet_Regulators"/>
</dbReference>
<evidence type="ECO:0000256" key="7">
    <source>
        <dbReference type="SAM" id="MobiDB-lite"/>
    </source>
</evidence>
<proteinExistence type="predicted"/>
<dbReference type="Pfam" id="PF04082">
    <property type="entry name" value="Fungal_trans"/>
    <property type="match status" value="1"/>
</dbReference>
<feature type="domain" description="Zn(2)-C6 fungal-type" evidence="8">
    <location>
        <begin position="14"/>
        <end position="45"/>
    </location>
</feature>
<dbReference type="InterPro" id="IPR036864">
    <property type="entry name" value="Zn2-C6_fun-type_DNA-bd_sf"/>
</dbReference>
<dbReference type="OMA" id="SNCIMAR"/>
<dbReference type="PANTHER" id="PTHR47424">
    <property type="entry name" value="REGULATORY PROTEIN GAL4"/>
    <property type="match status" value="1"/>
</dbReference>
<evidence type="ECO:0000313" key="9">
    <source>
        <dbReference type="EMBL" id="SCW02226.1"/>
    </source>
</evidence>
<dbReference type="Gene3D" id="4.10.240.10">
    <property type="entry name" value="Zn(2)-C6 fungal-type DNA-binding domain"/>
    <property type="match status" value="1"/>
</dbReference>
<feature type="coiled-coil region" evidence="6">
    <location>
        <begin position="52"/>
        <end position="86"/>
    </location>
</feature>
<evidence type="ECO:0000256" key="2">
    <source>
        <dbReference type="ARBA" id="ARBA00022833"/>
    </source>
</evidence>
<keyword evidence="3" id="KW-0805">Transcription regulation</keyword>
<keyword evidence="10" id="KW-1185">Reference proteome</keyword>
<evidence type="ECO:0000256" key="4">
    <source>
        <dbReference type="ARBA" id="ARBA00023163"/>
    </source>
</evidence>
<keyword evidence="2" id="KW-0862">Zinc</keyword>
<dbReference type="GO" id="GO:0000981">
    <property type="term" value="F:DNA-binding transcription factor activity, RNA polymerase II-specific"/>
    <property type="evidence" value="ECO:0007669"/>
    <property type="project" value="InterPro"/>
</dbReference>
<dbReference type="Proteomes" id="UP000190831">
    <property type="component" value="Chromosome F"/>
</dbReference>
<dbReference type="EMBL" id="LT598490">
    <property type="protein sequence ID" value="SCW02226.1"/>
    <property type="molecule type" value="Genomic_DNA"/>
</dbReference>
<dbReference type="CDD" id="cd12148">
    <property type="entry name" value="fungal_TF_MHR"/>
    <property type="match status" value="1"/>
</dbReference>
<evidence type="ECO:0000256" key="6">
    <source>
        <dbReference type="SAM" id="Coils"/>
    </source>
</evidence>
<evidence type="ECO:0000256" key="1">
    <source>
        <dbReference type="ARBA" id="ARBA00022723"/>
    </source>
</evidence>
<evidence type="ECO:0000313" key="10">
    <source>
        <dbReference type="Proteomes" id="UP000190831"/>
    </source>
</evidence>
<organism evidence="9 10">
    <name type="scientific">Lachancea fermentati</name>
    <name type="common">Zygosaccharomyces fermentati</name>
    <dbReference type="NCBI Taxonomy" id="4955"/>
    <lineage>
        <taxon>Eukaryota</taxon>
        <taxon>Fungi</taxon>
        <taxon>Dikarya</taxon>
        <taxon>Ascomycota</taxon>
        <taxon>Saccharomycotina</taxon>
        <taxon>Saccharomycetes</taxon>
        <taxon>Saccharomycetales</taxon>
        <taxon>Saccharomycetaceae</taxon>
        <taxon>Lachancea</taxon>
    </lineage>
</organism>
<dbReference type="CDD" id="cd00067">
    <property type="entry name" value="GAL4"/>
    <property type="match status" value="1"/>
</dbReference>
<reference evidence="10" key="1">
    <citation type="submission" date="2016-03" db="EMBL/GenBank/DDBJ databases">
        <authorList>
            <person name="Devillers H."/>
        </authorList>
    </citation>
    <scope>NUCLEOTIDE SEQUENCE [LARGE SCALE GENOMIC DNA]</scope>
</reference>
<dbReference type="InterPro" id="IPR001138">
    <property type="entry name" value="Zn2Cys6_DnaBD"/>
</dbReference>
<feature type="compositionally biased region" description="Basic and acidic residues" evidence="7">
    <location>
        <begin position="612"/>
        <end position="634"/>
    </location>
</feature>
<dbReference type="SMART" id="SM00906">
    <property type="entry name" value="Fungal_trans"/>
    <property type="match status" value="1"/>
</dbReference>
<dbReference type="GO" id="GO:0003677">
    <property type="term" value="F:DNA binding"/>
    <property type="evidence" value="ECO:0007669"/>
    <property type="project" value="InterPro"/>
</dbReference>
<keyword evidence="4" id="KW-0804">Transcription</keyword>
<sequence length="687" mass="77314">MQTHLKVRKRAKVACTRCSAHKIKCSGERPICRSCSISNNDACFYPTKARKITVLDTDIQKMQERIQELENECKQLRQAARSDGIEFLEGTSVETVDGLENGIGGRNNSPASNDGIQHLLSTHKEHLGSVAPGIGPEMPGNSSCRIFVDALQWHLTKNYITSNRSNYTTEQDNKDDLFTKGHPLRHIYVDDKALGEEQSVRMFILPQKTYGLKLVHKVFKFFAREYGIFSITEFEARLEDTYKDIQSQNANWLAYLLITFAVGEQYLGKVEGHQKIPGMEFFLTALKFFHEPIEEPNLDTVRTLLLIAFYSQGLNRRNSVFAYTGLAISTAIILGIHRQAVNSRLPKPEQEARKKLWWTACLMDSLWASRLGLPPHFNVSDIDIELPDSSMSSEDGFVPKYLTANTRLALCVGTVMKEVYGVSRGNDLLPNILSSLECLDSFFTGLPPDLKIVPEKIKENRSTANLHLRYNQIIIVATRPLYLLLLKKCDGNTIEMENVRRRCVNAAVSNIKILSNLWNSGWFSAYGFLEAQCCFSALLILVMATLDGGSFPELSIAVSLNTYMCEKGNITAMDNHCRLKELDGMLLRAERDRKQKVQSALKIQSLEAEIGEAPKDKHATTPDDRSQYLSKDKSVQSSESDQASCASNLAYLVDLESSGTGFEQFSPETLYNLSVNFQNWDTNTDFL</sequence>
<keyword evidence="6" id="KW-0175">Coiled coil</keyword>
<name>A0A1G4MEE2_LACFM</name>
<dbReference type="Pfam" id="PF00172">
    <property type="entry name" value="Zn_clus"/>
    <property type="match status" value="1"/>
</dbReference>
<keyword evidence="1" id="KW-0479">Metal-binding</keyword>
<dbReference type="GO" id="GO:0006351">
    <property type="term" value="P:DNA-templated transcription"/>
    <property type="evidence" value="ECO:0007669"/>
    <property type="project" value="InterPro"/>
</dbReference>
<dbReference type="GO" id="GO:0008270">
    <property type="term" value="F:zinc ion binding"/>
    <property type="evidence" value="ECO:0007669"/>
    <property type="project" value="InterPro"/>
</dbReference>
<evidence type="ECO:0000259" key="8">
    <source>
        <dbReference type="PROSITE" id="PS50048"/>
    </source>
</evidence>
<feature type="region of interest" description="Disordered" evidence="7">
    <location>
        <begin position="612"/>
        <end position="641"/>
    </location>
</feature>
<gene>
    <name evidence="9" type="ORF">LAFE_0F01750G</name>
</gene>
<dbReference type="PROSITE" id="PS00463">
    <property type="entry name" value="ZN2_CY6_FUNGAL_1"/>
    <property type="match status" value="1"/>
</dbReference>
<dbReference type="OrthoDB" id="3266505at2759"/>
<dbReference type="InterPro" id="IPR007219">
    <property type="entry name" value="XnlR_reg_dom"/>
</dbReference>